<gene>
    <name evidence="1" type="ORF">scyTo_0018742</name>
</gene>
<dbReference type="EMBL" id="BFAA01013328">
    <property type="protein sequence ID" value="GCB79357.1"/>
    <property type="molecule type" value="Genomic_DNA"/>
</dbReference>
<organism evidence="1 2">
    <name type="scientific">Scyliorhinus torazame</name>
    <name type="common">Cloudy catshark</name>
    <name type="synonym">Catulus torazame</name>
    <dbReference type="NCBI Taxonomy" id="75743"/>
    <lineage>
        <taxon>Eukaryota</taxon>
        <taxon>Metazoa</taxon>
        <taxon>Chordata</taxon>
        <taxon>Craniata</taxon>
        <taxon>Vertebrata</taxon>
        <taxon>Chondrichthyes</taxon>
        <taxon>Elasmobranchii</taxon>
        <taxon>Galeomorphii</taxon>
        <taxon>Galeoidea</taxon>
        <taxon>Carcharhiniformes</taxon>
        <taxon>Scyliorhinidae</taxon>
        <taxon>Scyliorhinus</taxon>
    </lineage>
</organism>
<accession>A0A401Q1S1</accession>
<dbReference type="AlphaFoldDB" id="A0A401Q1S1"/>
<name>A0A401Q1S1_SCYTO</name>
<dbReference type="Proteomes" id="UP000288216">
    <property type="component" value="Unassembled WGS sequence"/>
</dbReference>
<evidence type="ECO:0000313" key="1">
    <source>
        <dbReference type="EMBL" id="GCB79357.1"/>
    </source>
</evidence>
<proteinExistence type="predicted"/>
<protein>
    <submittedName>
        <fullName evidence="1">Uncharacterized protein</fullName>
    </submittedName>
</protein>
<comment type="caution">
    <text evidence="1">The sequence shown here is derived from an EMBL/GenBank/DDBJ whole genome shotgun (WGS) entry which is preliminary data.</text>
</comment>
<sequence>MFRPRCCVVLYADPRWRQLTKSLVPGERLRAANTGSADFQHLILLQALLTKPSLETRTIEMLCFKILEGVICKHQIRTKQSFD</sequence>
<keyword evidence="2" id="KW-1185">Reference proteome</keyword>
<reference evidence="1 2" key="1">
    <citation type="journal article" date="2018" name="Nat. Ecol. Evol.">
        <title>Shark genomes provide insights into elasmobranch evolution and the origin of vertebrates.</title>
        <authorList>
            <person name="Hara Y"/>
            <person name="Yamaguchi K"/>
            <person name="Onimaru K"/>
            <person name="Kadota M"/>
            <person name="Koyanagi M"/>
            <person name="Keeley SD"/>
            <person name="Tatsumi K"/>
            <person name="Tanaka K"/>
            <person name="Motone F"/>
            <person name="Kageyama Y"/>
            <person name="Nozu R"/>
            <person name="Adachi N"/>
            <person name="Nishimura O"/>
            <person name="Nakagawa R"/>
            <person name="Tanegashima C"/>
            <person name="Kiyatake I"/>
            <person name="Matsumoto R"/>
            <person name="Murakumo K"/>
            <person name="Nishida K"/>
            <person name="Terakita A"/>
            <person name="Kuratani S"/>
            <person name="Sato K"/>
            <person name="Hyodo S Kuraku.S."/>
        </authorList>
    </citation>
    <scope>NUCLEOTIDE SEQUENCE [LARGE SCALE GENOMIC DNA]</scope>
</reference>
<evidence type="ECO:0000313" key="2">
    <source>
        <dbReference type="Proteomes" id="UP000288216"/>
    </source>
</evidence>